<name>K0RSA3_THAOC</name>
<dbReference type="AlphaFoldDB" id="K0RSA3"/>
<keyword evidence="2" id="KW-1185">Reference proteome</keyword>
<evidence type="ECO:0000313" key="1">
    <source>
        <dbReference type="EMBL" id="EJK56673.1"/>
    </source>
</evidence>
<dbReference type="EMBL" id="AGNL01030867">
    <property type="protein sequence ID" value="EJK56673.1"/>
    <property type="molecule type" value="Genomic_DNA"/>
</dbReference>
<gene>
    <name evidence="1" type="ORF">THAOC_23399</name>
</gene>
<reference evidence="1 2" key="1">
    <citation type="journal article" date="2012" name="Genome Biol.">
        <title>Genome and low-iron response of an oceanic diatom adapted to chronic iron limitation.</title>
        <authorList>
            <person name="Lommer M."/>
            <person name="Specht M."/>
            <person name="Roy A.S."/>
            <person name="Kraemer L."/>
            <person name="Andreson R."/>
            <person name="Gutowska M.A."/>
            <person name="Wolf J."/>
            <person name="Bergner S.V."/>
            <person name="Schilhabel M.B."/>
            <person name="Klostermeier U.C."/>
            <person name="Beiko R.G."/>
            <person name="Rosenstiel P."/>
            <person name="Hippler M."/>
            <person name="Laroche J."/>
        </authorList>
    </citation>
    <scope>NUCLEOTIDE SEQUENCE [LARGE SCALE GENOMIC DNA]</scope>
    <source>
        <strain evidence="1 2">CCMP1005</strain>
    </source>
</reference>
<protein>
    <submittedName>
        <fullName evidence="1">Uncharacterized protein</fullName>
    </submittedName>
</protein>
<accession>K0RSA3</accession>
<sequence>MSEDVLLSWLQAGNVPTTDQEKNDKFFIFTCATLEASETLPLAELEREKRNIVVEASANLSLKSDCEAFRDEYQRIYEMDEYTVQALRKYTRRYNWDSLKLIHRLIPRSQFYVPLADRWRTSHDSLEGSIEALCAHIKCHLEQPAQPFRSGCLRVLTLAQTTIEQSVRDFAHLNSTYFRLARLMTGNPTPTADWDHEE</sequence>
<evidence type="ECO:0000313" key="2">
    <source>
        <dbReference type="Proteomes" id="UP000266841"/>
    </source>
</evidence>
<dbReference type="Proteomes" id="UP000266841">
    <property type="component" value="Unassembled WGS sequence"/>
</dbReference>
<comment type="caution">
    <text evidence="1">The sequence shown here is derived from an EMBL/GenBank/DDBJ whole genome shotgun (WGS) entry which is preliminary data.</text>
</comment>
<proteinExistence type="predicted"/>
<organism evidence="1 2">
    <name type="scientific">Thalassiosira oceanica</name>
    <name type="common">Marine diatom</name>
    <dbReference type="NCBI Taxonomy" id="159749"/>
    <lineage>
        <taxon>Eukaryota</taxon>
        <taxon>Sar</taxon>
        <taxon>Stramenopiles</taxon>
        <taxon>Ochrophyta</taxon>
        <taxon>Bacillariophyta</taxon>
        <taxon>Coscinodiscophyceae</taxon>
        <taxon>Thalassiosirophycidae</taxon>
        <taxon>Thalassiosirales</taxon>
        <taxon>Thalassiosiraceae</taxon>
        <taxon>Thalassiosira</taxon>
    </lineage>
</organism>